<dbReference type="Proteomes" id="UP000009145">
    <property type="component" value="Chromosome"/>
</dbReference>
<evidence type="ECO:0000313" key="7">
    <source>
        <dbReference type="Proteomes" id="UP000009145"/>
    </source>
</evidence>
<dbReference type="PANTHER" id="PTHR10458">
    <property type="entry name" value="PEPTIDE DEFORMYLASE"/>
    <property type="match status" value="1"/>
</dbReference>
<keyword evidence="2 5" id="KW-0479">Metal-binding</keyword>
<gene>
    <name evidence="5" type="primary">def</name>
    <name evidence="6" type="ordered locus">Q7C_856</name>
</gene>
<dbReference type="FunFam" id="3.90.45.10:FF:000003">
    <property type="entry name" value="Peptide deformylase"/>
    <property type="match status" value="1"/>
</dbReference>
<dbReference type="AlphaFoldDB" id="I1YGI2"/>
<feature type="active site" evidence="5">
    <location>
        <position position="145"/>
    </location>
</feature>
<comment type="cofactor">
    <cofactor evidence="5">
        <name>Fe(2+)</name>
        <dbReference type="ChEBI" id="CHEBI:29033"/>
    </cofactor>
    <text evidence="5">Binds 1 Fe(2+) ion.</text>
</comment>
<evidence type="ECO:0000256" key="4">
    <source>
        <dbReference type="ARBA" id="ARBA00022917"/>
    </source>
</evidence>
<dbReference type="KEGG" id="mec:Q7C_856"/>
<feature type="binding site" evidence="5">
    <location>
        <position position="148"/>
    </location>
    <ligand>
        <name>Fe cation</name>
        <dbReference type="ChEBI" id="CHEBI:24875"/>
    </ligand>
</feature>
<evidence type="ECO:0000256" key="2">
    <source>
        <dbReference type="ARBA" id="ARBA00022723"/>
    </source>
</evidence>
<dbReference type="EMBL" id="CP003380">
    <property type="protein sequence ID" value="AFJ02025.1"/>
    <property type="molecule type" value="Genomic_DNA"/>
</dbReference>
<comment type="function">
    <text evidence="5">Removes the formyl group from the N-terminal Met of newly synthesized proteins. Requires at least a dipeptide for an efficient rate of reaction. N-terminal L-methionine is a prerequisite for activity but the enzyme has broad specificity at other positions.</text>
</comment>
<proteinExistence type="inferred from homology"/>
<dbReference type="eggNOG" id="COG0242">
    <property type="taxonomic scope" value="Bacteria"/>
</dbReference>
<name>I1YGI2_METFJ</name>
<dbReference type="EC" id="3.5.1.88" evidence="5"/>
<reference evidence="6 7" key="1">
    <citation type="journal article" date="2012" name="J. Bacteriol.">
        <title>Complete genome sequences of Methylophaga sp. strain JAM1 and Methylophaga sp. strain JAM7.</title>
        <authorList>
            <person name="Villeneuve C."/>
            <person name="Martineau C."/>
            <person name="Mauffrey F."/>
            <person name="Villemur R."/>
        </authorList>
    </citation>
    <scope>NUCLEOTIDE SEQUENCE [LARGE SCALE GENOMIC DNA]</scope>
    <source>
        <strain evidence="6 7">JAM7</strain>
    </source>
</reference>
<dbReference type="PATRIC" id="fig|754477.3.peg.845"/>
<keyword evidence="4 5" id="KW-0648">Protein biosynthesis</keyword>
<keyword evidence="5" id="KW-0408">Iron</keyword>
<dbReference type="GO" id="GO:0046872">
    <property type="term" value="F:metal ion binding"/>
    <property type="evidence" value="ECO:0007669"/>
    <property type="project" value="UniProtKB-KW"/>
</dbReference>
<dbReference type="GO" id="GO:0042586">
    <property type="term" value="F:peptide deformylase activity"/>
    <property type="evidence" value="ECO:0007669"/>
    <property type="project" value="UniProtKB-UniRule"/>
</dbReference>
<dbReference type="HOGENOM" id="CLU_061901_5_2_6"/>
<dbReference type="NCBIfam" id="NF001159">
    <property type="entry name" value="PRK00150.1-3"/>
    <property type="match status" value="1"/>
</dbReference>
<dbReference type="Gene3D" id="3.90.45.10">
    <property type="entry name" value="Peptide deformylase"/>
    <property type="match status" value="1"/>
</dbReference>
<dbReference type="NCBIfam" id="TIGR00079">
    <property type="entry name" value="pept_deformyl"/>
    <property type="match status" value="1"/>
</dbReference>
<evidence type="ECO:0000256" key="5">
    <source>
        <dbReference type="HAMAP-Rule" id="MF_00163"/>
    </source>
</evidence>
<dbReference type="HAMAP" id="MF_00163">
    <property type="entry name" value="Pep_deformylase"/>
    <property type="match status" value="1"/>
</dbReference>
<dbReference type="InterPro" id="IPR036821">
    <property type="entry name" value="Peptide_deformylase_sf"/>
</dbReference>
<comment type="catalytic activity">
    <reaction evidence="5">
        <text>N-terminal N-formyl-L-methionyl-[peptide] + H2O = N-terminal L-methionyl-[peptide] + formate</text>
        <dbReference type="Rhea" id="RHEA:24420"/>
        <dbReference type="Rhea" id="RHEA-COMP:10639"/>
        <dbReference type="Rhea" id="RHEA-COMP:10640"/>
        <dbReference type="ChEBI" id="CHEBI:15377"/>
        <dbReference type="ChEBI" id="CHEBI:15740"/>
        <dbReference type="ChEBI" id="CHEBI:49298"/>
        <dbReference type="ChEBI" id="CHEBI:64731"/>
        <dbReference type="EC" id="3.5.1.88"/>
    </reaction>
</comment>
<dbReference type="InterPro" id="IPR023635">
    <property type="entry name" value="Peptide_deformylase"/>
</dbReference>
<feature type="binding site" evidence="5">
    <location>
        <position position="144"/>
    </location>
    <ligand>
        <name>Fe cation</name>
        <dbReference type="ChEBI" id="CHEBI:24875"/>
    </ligand>
</feature>
<dbReference type="PANTHER" id="PTHR10458:SF22">
    <property type="entry name" value="PEPTIDE DEFORMYLASE"/>
    <property type="match status" value="1"/>
</dbReference>
<protein>
    <recommendedName>
        <fullName evidence="5">Peptide deformylase</fullName>
        <shortName evidence="5">PDF</shortName>
        <ecNumber evidence="5">3.5.1.88</ecNumber>
    </recommendedName>
    <alternativeName>
        <fullName evidence="5">Polypeptide deformylase</fullName>
    </alternativeName>
</protein>
<sequence length="178" mass="20382">MTDLDWEIRELGHPQLRKPANPVLDIAEPDTQRLLDNLLTFVVQKQGMGIAAPQVGISLQIFIMCSHPNQRYPNAPVMKPACILNPTILHYSTEMEKDWEGCLSIPGLRALVPRSNAIDVAYDTRQGERVQIRYTGFLARLFQHEYDHLQGRLFIDHVDSTLDIMTEKQWRNTLSTMA</sequence>
<keyword evidence="7" id="KW-1185">Reference proteome</keyword>
<feature type="binding site" evidence="5">
    <location>
        <position position="102"/>
    </location>
    <ligand>
        <name>Fe cation</name>
        <dbReference type="ChEBI" id="CHEBI:24875"/>
    </ligand>
</feature>
<dbReference type="STRING" id="754477.Q7C_856"/>
<accession>I1YGI2</accession>
<dbReference type="PIRSF" id="PIRSF004749">
    <property type="entry name" value="Pep_def"/>
    <property type="match status" value="1"/>
</dbReference>
<evidence type="ECO:0000256" key="3">
    <source>
        <dbReference type="ARBA" id="ARBA00022801"/>
    </source>
</evidence>
<dbReference type="Pfam" id="PF01327">
    <property type="entry name" value="Pep_deformylase"/>
    <property type="match status" value="1"/>
</dbReference>
<dbReference type="RefSeq" id="WP_014703446.1">
    <property type="nucleotide sequence ID" value="NC_017856.1"/>
</dbReference>
<dbReference type="SUPFAM" id="SSF56420">
    <property type="entry name" value="Peptide deformylase"/>
    <property type="match status" value="1"/>
</dbReference>
<dbReference type="PRINTS" id="PR01576">
    <property type="entry name" value="PDEFORMYLASE"/>
</dbReference>
<evidence type="ECO:0000313" key="6">
    <source>
        <dbReference type="EMBL" id="AFJ02025.1"/>
    </source>
</evidence>
<dbReference type="CDD" id="cd00487">
    <property type="entry name" value="Pep_deformylase"/>
    <property type="match status" value="1"/>
</dbReference>
<dbReference type="OrthoDB" id="9804313at2"/>
<comment type="similarity">
    <text evidence="1 5">Belongs to the polypeptide deformylase family.</text>
</comment>
<evidence type="ECO:0000256" key="1">
    <source>
        <dbReference type="ARBA" id="ARBA00010759"/>
    </source>
</evidence>
<organism evidence="6 7">
    <name type="scientific">Methylophaga frappieri (strain ATCC BAA-2434 / DSM 25690 / JAM7)</name>
    <dbReference type="NCBI Taxonomy" id="754477"/>
    <lineage>
        <taxon>Bacteria</taxon>
        <taxon>Pseudomonadati</taxon>
        <taxon>Pseudomonadota</taxon>
        <taxon>Gammaproteobacteria</taxon>
        <taxon>Thiotrichales</taxon>
        <taxon>Piscirickettsiaceae</taxon>
        <taxon>Methylophaga</taxon>
    </lineage>
</organism>
<dbReference type="GO" id="GO:0006412">
    <property type="term" value="P:translation"/>
    <property type="evidence" value="ECO:0007669"/>
    <property type="project" value="UniProtKB-UniRule"/>
</dbReference>
<keyword evidence="3 5" id="KW-0378">Hydrolase</keyword>